<feature type="transmembrane region" description="Helical" evidence="7">
    <location>
        <begin position="378"/>
        <end position="395"/>
    </location>
</feature>
<keyword evidence="9" id="KW-1185">Reference proteome</keyword>
<comment type="subcellular location">
    <subcellularLocation>
        <location evidence="1">Membrane</location>
        <topology evidence="1">Multi-pass membrane protein</topology>
    </subcellularLocation>
</comment>
<dbReference type="PROSITE" id="PS50267">
    <property type="entry name" value="NA_NEUROTRAN_SYMP_3"/>
    <property type="match status" value="1"/>
</dbReference>
<feature type="transmembrane region" description="Helical" evidence="7">
    <location>
        <begin position="444"/>
        <end position="464"/>
    </location>
</feature>
<evidence type="ECO:0000256" key="2">
    <source>
        <dbReference type="ARBA" id="ARBA00022448"/>
    </source>
</evidence>
<dbReference type="OrthoDB" id="99721at2157"/>
<feature type="transmembrane region" description="Helical" evidence="7">
    <location>
        <begin position="307"/>
        <end position="327"/>
    </location>
</feature>
<dbReference type="AlphaFoldDB" id="A0A343TKY3"/>
<accession>A0A343TKY3</accession>
<dbReference type="GeneID" id="37878481"/>
<evidence type="ECO:0000313" key="8">
    <source>
        <dbReference type="EMBL" id="AUX09755.1"/>
    </source>
</evidence>
<dbReference type="Proteomes" id="UP000263012">
    <property type="component" value="Chromosome"/>
</dbReference>
<feature type="transmembrane region" description="Helical" evidence="7">
    <location>
        <begin position="89"/>
        <end position="116"/>
    </location>
</feature>
<comment type="similarity">
    <text evidence="6">Belongs to the sodium:neurotransmitter symporter (SNF) (TC 2.A.22) family.</text>
</comment>
<keyword evidence="2 6" id="KW-0813">Transport</keyword>
<evidence type="ECO:0000256" key="5">
    <source>
        <dbReference type="ARBA" id="ARBA00023136"/>
    </source>
</evidence>
<name>A0A343TKY3_9EURY</name>
<dbReference type="InterPro" id="IPR047218">
    <property type="entry name" value="YocR/YhdH-like"/>
</dbReference>
<dbReference type="PROSITE" id="PS00610">
    <property type="entry name" value="NA_NEUROTRAN_SYMP_1"/>
    <property type="match status" value="1"/>
</dbReference>
<dbReference type="InterPro" id="IPR037272">
    <property type="entry name" value="SNS_sf"/>
</dbReference>
<dbReference type="RefSeq" id="WP_119818857.1">
    <property type="nucleotide sequence ID" value="NZ_CP025066.1"/>
</dbReference>
<keyword evidence="4 7" id="KW-1133">Transmembrane helix</keyword>
<keyword evidence="3 6" id="KW-0812">Transmembrane</keyword>
<dbReference type="EMBL" id="CP025066">
    <property type="protein sequence ID" value="AUX09755.1"/>
    <property type="molecule type" value="Genomic_DNA"/>
</dbReference>
<evidence type="ECO:0000256" key="3">
    <source>
        <dbReference type="ARBA" id="ARBA00022692"/>
    </source>
</evidence>
<dbReference type="GO" id="GO:0015293">
    <property type="term" value="F:symporter activity"/>
    <property type="evidence" value="ECO:0007669"/>
    <property type="project" value="UniProtKB-KW"/>
</dbReference>
<dbReference type="Pfam" id="PF00209">
    <property type="entry name" value="SNF"/>
    <property type="match status" value="2"/>
</dbReference>
<dbReference type="PRINTS" id="PR00176">
    <property type="entry name" value="NANEUSMPORT"/>
</dbReference>
<dbReference type="CDD" id="cd10336">
    <property type="entry name" value="SLC6sbd_Tyt1-Like"/>
    <property type="match status" value="1"/>
</dbReference>
<evidence type="ECO:0000256" key="4">
    <source>
        <dbReference type="ARBA" id="ARBA00022989"/>
    </source>
</evidence>
<reference evidence="9" key="1">
    <citation type="submission" date="2017-11" db="EMBL/GenBank/DDBJ databases">
        <title>Phenotypic and genomic properties of facultatively anaerobic sulfur-reducing natronoarchaea from hypersaline soda lakes.</title>
        <authorList>
            <person name="Sorokin D.Y."/>
            <person name="Kublanov I.V."/>
            <person name="Roman P."/>
            <person name="Sinninghe Damste J.S."/>
            <person name="Golyshin P.N."/>
            <person name="Rojo D."/>
            <person name="Ciordia S."/>
            <person name="Mena M.D.C."/>
            <person name="Ferrer M."/>
            <person name="Messina E."/>
            <person name="Smedile F."/>
            <person name="La Spada G."/>
            <person name="La Cono V."/>
            <person name="Yakimov M.M."/>
        </authorList>
    </citation>
    <scope>NUCLEOTIDE SEQUENCE [LARGE SCALE GENOMIC DNA]</scope>
    <source>
        <strain evidence="9">AArc-Sl</strain>
    </source>
</reference>
<dbReference type="KEGG" id="hdf:AArcSl_2130"/>
<dbReference type="NCBIfam" id="NF037979">
    <property type="entry name" value="Na_transp"/>
    <property type="match status" value="1"/>
</dbReference>
<proteinExistence type="inferred from homology"/>
<evidence type="ECO:0000313" key="9">
    <source>
        <dbReference type="Proteomes" id="UP000263012"/>
    </source>
</evidence>
<dbReference type="PANTHER" id="PTHR42948">
    <property type="entry name" value="TRANSPORTER"/>
    <property type="match status" value="1"/>
</dbReference>
<dbReference type="PANTHER" id="PTHR42948:SF1">
    <property type="entry name" value="TRANSPORTER"/>
    <property type="match status" value="1"/>
</dbReference>
<protein>
    <recommendedName>
        <fullName evidence="6">Transporter</fullName>
    </recommendedName>
</protein>
<feature type="transmembrane region" description="Helical" evidence="7">
    <location>
        <begin position="146"/>
        <end position="166"/>
    </location>
</feature>
<dbReference type="SUPFAM" id="SSF161070">
    <property type="entry name" value="SNF-like"/>
    <property type="match status" value="1"/>
</dbReference>
<keyword evidence="6" id="KW-0769">Symport</keyword>
<evidence type="ECO:0000256" key="7">
    <source>
        <dbReference type="SAM" id="Phobius"/>
    </source>
</evidence>
<feature type="transmembrane region" description="Helical" evidence="7">
    <location>
        <begin position="44"/>
        <end position="68"/>
    </location>
</feature>
<keyword evidence="5 7" id="KW-0472">Membrane</keyword>
<dbReference type="GO" id="GO:0016020">
    <property type="term" value="C:membrane"/>
    <property type="evidence" value="ECO:0007669"/>
    <property type="project" value="UniProtKB-SubCell"/>
</dbReference>
<feature type="transmembrane region" description="Helical" evidence="7">
    <location>
        <begin position="219"/>
        <end position="244"/>
    </location>
</feature>
<feature type="transmembrane region" description="Helical" evidence="7">
    <location>
        <begin position="416"/>
        <end position="438"/>
    </location>
</feature>
<feature type="transmembrane region" description="Helical" evidence="7">
    <location>
        <begin position="12"/>
        <end position="32"/>
    </location>
</feature>
<evidence type="ECO:0000256" key="1">
    <source>
        <dbReference type="ARBA" id="ARBA00004141"/>
    </source>
</evidence>
<gene>
    <name evidence="8" type="ORF">AArcSl_2130</name>
</gene>
<sequence>MSDAKVSRAEWGTRFGFLMAMIGAMVGSGNIWRFPFVLGENGGGAFLLAFLILLFLIAVPGLMAETALGRYSEKGVIGALRDCTGPGGMAGLGVIVILVNIALMTYYSPVVGWILYYMLQSFTLEFTAAGFEAEAFWTAFTNSPGIMVLMHTIVMALVAGVLVLGIRDGVERLVVYAVPGLVIALAAIAIRALTLPGAAEGLAFTFTVQWEYLLISDTWIAALGQALFSTGLGWGIAITVGSYLREYDDAPLGGGFFTAIGEASIGVLAAFAIFPLVFAYGLDPDAGAGLTFITLVQVFEPMPIGDLWAIIFFVGFFLAAFTSAVVITEVTVTTVFEESPLSRNQTVLAVTGVIWLLGLPSAYSVSFLDFADFTFANWGLPLATLAVMIGIGWYFTPERLRVLSVNKTSGLYVGTWFNPIVKYLIPVVMVGIMAFFAYENFGTNEMIAGVAVLITFPIAGYLIMNYFDKPEATTDTAAPGGDD</sequence>
<feature type="transmembrane region" description="Helical" evidence="7">
    <location>
        <begin position="256"/>
        <end position="282"/>
    </location>
</feature>
<feature type="transmembrane region" description="Helical" evidence="7">
    <location>
        <begin position="173"/>
        <end position="199"/>
    </location>
</feature>
<evidence type="ECO:0000256" key="6">
    <source>
        <dbReference type="RuleBase" id="RU003732"/>
    </source>
</evidence>
<organism evidence="8 9">
    <name type="scientific">Halalkaliarchaeum desulfuricum</name>
    <dbReference type="NCBI Taxonomy" id="2055893"/>
    <lineage>
        <taxon>Archaea</taxon>
        <taxon>Methanobacteriati</taxon>
        <taxon>Methanobacteriota</taxon>
        <taxon>Stenosarchaea group</taxon>
        <taxon>Halobacteria</taxon>
        <taxon>Halobacteriales</taxon>
        <taxon>Haloferacaceae</taxon>
        <taxon>Halalkaliarchaeum</taxon>
    </lineage>
</organism>
<dbReference type="InterPro" id="IPR000175">
    <property type="entry name" value="Na/ntran_symport"/>
</dbReference>
<feature type="transmembrane region" description="Helical" evidence="7">
    <location>
        <begin position="347"/>
        <end position="366"/>
    </location>
</feature>